<gene>
    <name evidence="2" type="ORF">HHO37_04160</name>
</gene>
<dbReference type="AlphaFoldDB" id="A0A7X9LCT6"/>
<dbReference type="PANTHER" id="PTHR38440:SF1">
    <property type="entry name" value="UPF0398 PROTEIN SPR0331"/>
    <property type="match status" value="1"/>
</dbReference>
<dbReference type="NCBIfam" id="NF010181">
    <property type="entry name" value="PRK13660.1"/>
    <property type="match status" value="1"/>
</dbReference>
<name>A0A7X9LCT6_STRRT</name>
<dbReference type="Gene3D" id="3.40.50.450">
    <property type="match status" value="1"/>
</dbReference>
<dbReference type="Proteomes" id="UP000532121">
    <property type="component" value="Unassembled WGS sequence"/>
</dbReference>
<dbReference type="PANTHER" id="PTHR38440">
    <property type="entry name" value="UPF0398 PROTEIN YPSA"/>
    <property type="match status" value="1"/>
</dbReference>
<accession>A0A7X9LCT6</accession>
<evidence type="ECO:0000313" key="2">
    <source>
        <dbReference type="EMBL" id="NMD48888.1"/>
    </source>
</evidence>
<organism evidence="2 3">
    <name type="scientific">Streptococcus ratti</name>
    <dbReference type="NCBI Taxonomy" id="1341"/>
    <lineage>
        <taxon>Bacteria</taxon>
        <taxon>Bacillati</taxon>
        <taxon>Bacillota</taxon>
        <taxon>Bacilli</taxon>
        <taxon>Lactobacillales</taxon>
        <taxon>Streptococcaceae</taxon>
        <taxon>Streptococcus</taxon>
    </lineage>
</organism>
<comment type="similarity">
    <text evidence="1">Belongs to the UPF0398 family.</text>
</comment>
<sequence>MSTILITGYKSFELGIFKDKDPKIAVIKKAIKRDLLRFLDEGAEWFVFLGNLGFEYWALEVALDLQQTYDVQLATIFLFKNHGENWNESNQEKLSAFKQTDFVKYVYDSYQNPSQLKNYNQFLLNNTDGAYLFYDEDKETSLKYLYQLVKSKDDYWLKGLTFEELNDMAQDLD</sequence>
<dbReference type="SUPFAM" id="SSF102405">
    <property type="entry name" value="MCP/YpsA-like"/>
    <property type="match status" value="1"/>
</dbReference>
<dbReference type="Pfam" id="PF06908">
    <property type="entry name" value="YpsA"/>
    <property type="match status" value="1"/>
</dbReference>
<reference evidence="2 3" key="1">
    <citation type="submission" date="2020-04" db="EMBL/GenBank/DDBJ databases">
        <title>MicrobeNet Type strains.</title>
        <authorList>
            <person name="Nicholson A.C."/>
        </authorList>
    </citation>
    <scope>NUCLEOTIDE SEQUENCE [LARGE SCALE GENOMIC DNA]</scope>
    <source>
        <strain evidence="2 3">DSM 22768</strain>
    </source>
</reference>
<evidence type="ECO:0000256" key="1">
    <source>
        <dbReference type="HAMAP-Rule" id="MF_01575"/>
    </source>
</evidence>
<comment type="caution">
    <text evidence="2">The sequence shown here is derived from an EMBL/GenBank/DDBJ whole genome shotgun (WGS) entry which is preliminary data.</text>
</comment>
<dbReference type="InterPro" id="IPR010697">
    <property type="entry name" value="YspA"/>
</dbReference>
<evidence type="ECO:0000313" key="3">
    <source>
        <dbReference type="Proteomes" id="UP000532121"/>
    </source>
</evidence>
<dbReference type="HAMAP" id="MF_01575">
    <property type="entry name" value="UPF0398"/>
    <property type="match status" value="1"/>
</dbReference>
<protein>
    <recommendedName>
        <fullName evidence="1">UPF0398 protein HHO37_04160</fullName>
    </recommendedName>
</protein>
<dbReference type="EMBL" id="JABASA010000006">
    <property type="protein sequence ID" value="NMD48888.1"/>
    <property type="molecule type" value="Genomic_DNA"/>
</dbReference>
<proteinExistence type="inferred from homology"/>
<dbReference type="RefSeq" id="WP_193523300.1">
    <property type="nucleotide sequence ID" value="NZ_JABASA010000006.1"/>
</dbReference>
<dbReference type="PIRSF" id="PIRSF021290">
    <property type="entry name" value="DUF1273"/>
    <property type="match status" value="1"/>
</dbReference>